<dbReference type="InterPro" id="IPR026444">
    <property type="entry name" value="Secre_tail"/>
</dbReference>
<feature type="non-terminal residue" evidence="1">
    <location>
        <position position="285"/>
    </location>
</feature>
<name>A0A382VGG7_9ZZZZ</name>
<organism evidence="1">
    <name type="scientific">marine metagenome</name>
    <dbReference type="NCBI Taxonomy" id="408172"/>
    <lineage>
        <taxon>unclassified sequences</taxon>
        <taxon>metagenomes</taxon>
        <taxon>ecological metagenomes</taxon>
    </lineage>
</organism>
<dbReference type="AlphaFoldDB" id="A0A382VGG7"/>
<sequence length="285" mass="31893">YFITPGLNKRINYILTSDESLSEVTAEHYLDNLQLLDLVFTSTVPNKIWSAPYRFTDSGVYKLIVNLWDNSNNMAVDSLSLSVALPSPEGGKLISSSAKLILQYPNAEYPENQIFILNESAYPGESFIDTELTLYSIESNVSSDIAFVATFTGETDGSDYYSFYTVFDGQGIPMPTFIDKDGKFQAPVALNSHFYFGRSLKPAQNVVLPQNFMYCYPNPFNSVIRIMFFIPTLEPVNITIYNILGHLVFSDAVTVPPGLATITWDGRDEHGQNLPTGLYFYHLSA</sequence>
<protein>
    <submittedName>
        <fullName evidence="1">Uncharacterized protein</fullName>
    </submittedName>
</protein>
<dbReference type="NCBIfam" id="TIGR04183">
    <property type="entry name" value="Por_Secre_tail"/>
    <property type="match status" value="1"/>
</dbReference>
<accession>A0A382VGG7</accession>
<feature type="non-terminal residue" evidence="1">
    <location>
        <position position="1"/>
    </location>
</feature>
<dbReference type="Gene3D" id="2.60.40.4070">
    <property type="match status" value="1"/>
</dbReference>
<evidence type="ECO:0000313" key="1">
    <source>
        <dbReference type="EMBL" id="SVD45490.1"/>
    </source>
</evidence>
<gene>
    <name evidence="1" type="ORF">METZ01_LOCUS398344</name>
</gene>
<reference evidence="1" key="1">
    <citation type="submission" date="2018-05" db="EMBL/GenBank/DDBJ databases">
        <authorList>
            <person name="Lanie J.A."/>
            <person name="Ng W.-L."/>
            <person name="Kazmierczak K.M."/>
            <person name="Andrzejewski T.M."/>
            <person name="Davidsen T.M."/>
            <person name="Wayne K.J."/>
            <person name="Tettelin H."/>
            <person name="Glass J.I."/>
            <person name="Rusch D."/>
            <person name="Podicherti R."/>
            <person name="Tsui H.-C.T."/>
            <person name="Winkler M.E."/>
        </authorList>
    </citation>
    <scope>NUCLEOTIDE SEQUENCE</scope>
</reference>
<dbReference type="EMBL" id="UINC01151723">
    <property type="protein sequence ID" value="SVD45490.1"/>
    <property type="molecule type" value="Genomic_DNA"/>
</dbReference>
<proteinExistence type="predicted"/>